<protein>
    <submittedName>
        <fullName evidence="1">Uncharacterized protein</fullName>
    </submittedName>
</protein>
<reference evidence="1" key="1">
    <citation type="submission" date="2020-07" db="EMBL/GenBank/DDBJ databases">
        <title>Multicomponent nature underlies the extraordinary mechanical properties of spider dragline silk.</title>
        <authorList>
            <person name="Kono N."/>
            <person name="Nakamura H."/>
            <person name="Mori M."/>
            <person name="Yoshida Y."/>
            <person name="Ohtoshi R."/>
            <person name="Malay A.D."/>
            <person name="Moran D.A.P."/>
            <person name="Tomita M."/>
            <person name="Numata K."/>
            <person name="Arakawa K."/>
        </authorList>
    </citation>
    <scope>NUCLEOTIDE SEQUENCE</scope>
</reference>
<organism evidence="1 2">
    <name type="scientific">Trichonephila clavata</name>
    <name type="common">Joro spider</name>
    <name type="synonym">Nephila clavata</name>
    <dbReference type="NCBI Taxonomy" id="2740835"/>
    <lineage>
        <taxon>Eukaryota</taxon>
        <taxon>Metazoa</taxon>
        <taxon>Ecdysozoa</taxon>
        <taxon>Arthropoda</taxon>
        <taxon>Chelicerata</taxon>
        <taxon>Arachnida</taxon>
        <taxon>Araneae</taxon>
        <taxon>Araneomorphae</taxon>
        <taxon>Entelegynae</taxon>
        <taxon>Araneoidea</taxon>
        <taxon>Nephilidae</taxon>
        <taxon>Trichonephila</taxon>
    </lineage>
</organism>
<dbReference type="AlphaFoldDB" id="A0A8X6KTJ4"/>
<dbReference type="EMBL" id="BMAO01032784">
    <property type="protein sequence ID" value="GFQ84559.1"/>
    <property type="molecule type" value="Genomic_DNA"/>
</dbReference>
<proteinExistence type="predicted"/>
<accession>A0A8X6KTJ4</accession>
<dbReference type="Proteomes" id="UP000887116">
    <property type="component" value="Unassembled WGS sequence"/>
</dbReference>
<evidence type="ECO:0000313" key="1">
    <source>
        <dbReference type="EMBL" id="GFQ84559.1"/>
    </source>
</evidence>
<name>A0A8X6KTJ4_TRICU</name>
<evidence type="ECO:0000313" key="2">
    <source>
        <dbReference type="Proteomes" id="UP000887116"/>
    </source>
</evidence>
<feature type="non-terminal residue" evidence="1">
    <location>
        <position position="1"/>
    </location>
</feature>
<keyword evidence="2" id="KW-1185">Reference proteome</keyword>
<sequence length="120" mass="12845">MEGYSGRERDNYNFADVAMKPKSRPKVVGINLEPNNGIGCRTASLVHAGGVPCIGKGSLGVANLCSRLRWEADTECFSGCLRIRVNSGCTDRVLLHACQVLNVDISTPSQSVTHVSGEHS</sequence>
<comment type="caution">
    <text evidence="1">The sequence shown here is derived from an EMBL/GenBank/DDBJ whole genome shotgun (WGS) entry which is preliminary data.</text>
</comment>
<gene>
    <name evidence="1" type="ORF">TNCT_93631</name>
</gene>